<dbReference type="Pfam" id="PF13131">
    <property type="entry name" value="DUF3951"/>
    <property type="match status" value="1"/>
</dbReference>
<evidence type="ECO:0000313" key="3">
    <source>
        <dbReference type="EMBL" id="UOQ83464.1"/>
    </source>
</evidence>
<evidence type="ECO:0000256" key="1">
    <source>
        <dbReference type="SAM" id="MobiDB-lite"/>
    </source>
</evidence>
<gene>
    <name evidence="3" type="ORF">MUN87_11895</name>
</gene>
<dbReference type="EMBL" id="CP095071">
    <property type="protein sequence ID" value="UOQ83464.1"/>
    <property type="molecule type" value="Genomic_DNA"/>
</dbReference>
<accession>A0ABY4GGV0</accession>
<keyword evidence="2" id="KW-0472">Membrane</keyword>
<reference evidence="3 4" key="1">
    <citation type="submission" date="2022-04" db="EMBL/GenBank/DDBJ databases">
        <title>Gracilibacillus sp. isolated from saltern.</title>
        <authorList>
            <person name="Won M."/>
            <person name="Lee C.-M."/>
            <person name="Woen H.-Y."/>
            <person name="Kwon S.-W."/>
        </authorList>
    </citation>
    <scope>NUCLEOTIDE SEQUENCE [LARGE SCALE GENOMIC DNA]</scope>
    <source>
        <strain evidence="3 4">SSPM10-3</strain>
    </source>
</reference>
<keyword evidence="2" id="KW-1133">Transmembrane helix</keyword>
<organism evidence="3 4">
    <name type="scientific">Gracilibacillus salinarum</name>
    <dbReference type="NCBI Taxonomy" id="2932255"/>
    <lineage>
        <taxon>Bacteria</taxon>
        <taxon>Bacillati</taxon>
        <taxon>Bacillota</taxon>
        <taxon>Bacilli</taxon>
        <taxon>Bacillales</taxon>
        <taxon>Bacillaceae</taxon>
        <taxon>Gracilibacillus</taxon>
    </lineage>
</organism>
<keyword evidence="4" id="KW-1185">Reference proteome</keyword>
<protein>
    <submittedName>
        <fullName evidence="3">DUF3951 domain-containing protein</fullName>
    </submittedName>
</protein>
<evidence type="ECO:0000313" key="4">
    <source>
        <dbReference type="Proteomes" id="UP000831537"/>
    </source>
</evidence>
<evidence type="ECO:0000256" key="2">
    <source>
        <dbReference type="SAM" id="Phobius"/>
    </source>
</evidence>
<dbReference type="InterPro" id="IPR025028">
    <property type="entry name" value="DUF3951"/>
</dbReference>
<name>A0ABY4GGV0_9BACI</name>
<feature type="transmembrane region" description="Helical" evidence="2">
    <location>
        <begin position="6"/>
        <end position="24"/>
    </location>
</feature>
<keyword evidence="2" id="KW-0812">Transmembrane</keyword>
<proteinExistence type="predicted"/>
<feature type="region of interest" description="Disordered" evidence="1">
    <location>
        <begin position="27"/>
        <end position="59"/>
    </location>
</feature>
<dbReference type="RefSeq" id="WP_244740377.1">
    <property type="nucleotide sequence ID" value="NZ_CP095071.1"/>
</dbReference>
<sequence length="59" mass="6854">MFSIAVIFILLVILVVSITIFKMVSGKRKPNNSYTPYDHITGQMDSEFRNEQKEEDDDE</sequence>
<dbReference type="Proteomes" id="UP000831537">
    <property type="component" value="Chromosome"/>
</dbReference>